<dbReference type="NCBIfam" id="NF040493">
    <property type="entry name" value="TA_anti_VapB"/>
    <property type="match status" value="1"/>
</dbReference>
<dbReference type="PANTHER" id="PTHR37550:SF3">
    <property type="entry name" value="ANTITOXIN VAPB1"/>
    <property type="match status" value="1"/>
</dbReference>
<keyword evidence="3" id="KW-1185">Reference proteome</keyword>
<dbReference type="InterPro" id="IPR047976">
    <property type="entry name" value="Anti_VapB2-like"/>
</dbReference>
<evidence type="ECO:0000313" key="2">
    <source>
        <dbReference type="EMBL" id="KIE10299.1"/>
    </source>
</evidence>
<dbReference type="EMBL" id="JHEG04000001">
    <property type="protein sequence ID" value="KAF3886266.1"/>
    <property type="molecule type" value="Genomic_DNA"/>
</dbReference>
<dbReference type="EMBL" id="JHEG02000048">
    <property type="protein sequence ID" value="KIE10299.1"/>
    <property type="molecule type" value="Genomic_DNA"/>
</dbReference>
<dbReference type="AlphaFoldDB" id="A0A0C1QXP9"/>
<sequence length="76" mass="8927">MNTTQLIMNGDTQTVILPKEFQLQGNEVYIKKVGNAVVLISKENPWQTLFDSLDIFSEDFMENREQLYLEDREDLE</sequence>
<dbReference type="InterPro" id="IPR037914">
    <property type="entry name" value="SpoVT-AbrB_sf"/>
</dbReference>
<keyword evidence="1" id="KW-0238">DNA-binding</keyword>
<reference evidence="1" key="2">
    <citation type="submission" date="2019-11" db="EMBL/GenBank/DDBJ databases">
        <title>Improved Assembly of Tolypothrix boutellei genome.</title>
        <authorList>
            <person name="Sarangi A.N."/>
            <person name="Mukherjee M."/>
            <person name="Ghosh S."/>
            <person name="Singh D."/>
            <person name="Das A."/>
            <person name="Kant S."/>
            <person name="Prusty A."/>
            <person name="Tripathy S."/>
        </authorList>
    </citation>
    <scope>NUCLEOTIDE SEQUENCE</scope>
    <source>
        <strain evidence="1">VB521301</strain>
    </source>
</reference>
<gene>
    <name evidence="2" type="ORF">DA73_0217100</name>
    <name evidence="1" type="ORF">DA73_0400012860</name>
</gene>
<accession>A0A0C1QXP9</accession>
<dbReference type="GO" id="GO:0003677">
    <property type="term" value="F:DNA binding"/>
    <property type="evidence" value="ECO:0007669"/>
    <property type="project" value="UniProtKB-KW"/>
</dbReference>
<dbReference type="Gene3D" id="2.10.260.10">
    <property type="match status" value="1"/>
</dbReference>
<dbReference type="Proteomes" id="UP000029738">
    <property type="component" value="Unassembled WGS sequence"/>
</dbReference>
<evidence type="ECO:0000313" key="1">
    <source>
        <dbReference type="EMBL" id="KAF3886266.1"/>
    </source>
</evidence>
<protein>
    <submittedName>
        <fullName evidence="1">AbrB/MazE/SpoVT family DNA-binding domain-containing protein</fullName>
    </submittedName>
    <submittedName>
        <fullName evidence="2">Virulence factor</fullName>
    </submittedName>
</protein>
<reference evidence="2" key="1">
    <citation type="journal article" date="2015" name="Genome Announc.">
        <title>Draft Genome Sequence of Tolypothrix boutellei Strain VB521301.</title>
        <authorList>
            <person name="Chandrababunaidu M.M."/>
            <person name="Singh D."/>
            <person name="Sen D."/>
            <person name="Bhan S."/>
            <person name="Das S."/>
            <person name="Gupta A."/>
            <person name="Adhikary S.P."/>
            <person name="Tripathy S."/>
        </authorList>
    </citation>
    <scope>NUCLEOTIDE SEQUENCE</scope>
    <source>
        <strain evidence="2">VB521301</strain>
    </source>
</reference>
<dbReference type="RefSeq" id="WP_038113323.1">
    <property type="nucleotide sequence ID" value="NZ_JHEG04000001.1"/>
</dbReference>
<dbReference type="InterPro" id="IPR051734">
    <property type="entry name" value="VapB_TA_antitoxins"/>
</dbReference>
<proteinExistence type="predicted"/>
<organism evidence="2">
    <name type="scientific">Tolypothrix bouteillei VB521301</name>
    <dbReference type="NCBI Taxonomy" id="1479485"/>
    <lineage>
        <taxon>Bacteria</taxon>
        <taxon>Bacillati</taxon>
        <taxon>Cyanobacteriota</taxon>
        <taxon>Cyanophyceae</taxon>
        <taxon>Nostocales</taxon>
        <taxon>Tolypothrichaceae</taxon>
        <taxon>Tolypothrix</taxon>
    </lineage>
</organism>
<dbReference type="STRING" id="1479485.DA73_0217100"/>
<comment type="caution">
    <text evidence="2">The sequence shown here is derived from an EMBL/GenBank/DDBJ whole genome shotgun (WGS) entry which is preliminary data.</text>
</comment>
<dbReference type="OrthoDB" id="9810009at2"/>
<name>A0A0C1QXP9_9CYAN</name>
<dbReference type="PANTHER" id="PTHR37550">
    <property type="entry name" value="ANTITOXIN VAPB1"/>
    <property type="match status" value="1"/>
</dbReference>
<dbReference type="SUPFAM" id="SSF89447">
    <property type="entry name" value="AbrB/MazE/MraZ-like"/>
    <property type="match status" value="1"/>
</dbReference>
<evidence type="ECO:0000313" key="3">
    <source>
        <dbReference type="Proteomes" id="UP000029738"/>
    </source>
</evidence>